<keyword evidence="13" id="KW-1185">Reference proteome</keyword>
<dbReference type="CDD" id="cd15853">
    <property type="entry name" value="SNARE_Bet1"/>
    <property type="match status" value="1"/>
</dbReference>
<evidence type="ECO:0000256" key="10">
    <source>
        <dbReference type="SAM" id="Phobius"/>
    </source>
</evidence>
<dbReference type="EMBL" id="KV749264">
    <property type="protein sequence ID" value="OCL10325.1"/>
    <property type="molecule type" value="Genomic_DNA"/>
</dbReference>
<gene>
    <name evidence="12" type="ORF">AOQ84DRAFT_289502</name>
</gene>
<dbReference type="SUPFAM" id="SSF58038">
    <property type="entry name" value="SNARE fusion complex"/>
    <property type="match status" value="1"/>
</dbReference>
<keyword evidence="2" id="KW-0813">Transport</keyword>
<dbReference type="GO" id="GO:0000139">
    <property type="term" value="C:Golgi membrane"/>
    <property type="evidence" value="ECO:0007669"/>
    <property type="project" value="UniProtKB-SubCell"/>
</dbReference>
<evidence type="ECO:0000256" key="3">
    <source>
        <dbReference type="ARBA" id="ARBA00022692"/>
    </source>
</evidence>
<evidence type="ECO:0000256" key="2">
    <source>
        <dbReference type="ARBA" id="ARBA00022448"/>
    </source>
</evidence>
<feature type="transmembrane region" description="Helical" evidence="10">
    <location>
        <begin position="113"/>
        <end position="133"/>
    </location>
</feature>
<evidence type="ECO:0000256" key="7">
    <source>
        <dbReference type="ARBA" id="ARBA00023136"/>
    </source>
</evidence>
<reference evidence="12 13" key="1">
    <citation type="journal article" date="2016" name="Nat. Commun.">
        <title>Ectomycorrhizal ecology is imprinted in the genome of the dominant symbiotic fungus Cenococcum geophilum.</title>
        <authorList>
            <consortium name="DOE Joint Genome Institute"/>
            <person name="Peter M."/>
            <person name="Kohler A."/>
            <person name="Ohm R.A."/>
            <person name="Kuo A."/>
            <person name="Krutzmann J."/>
            <person name="Morin E."/>
            <person name="Arend M."/>
            <person name="Barry K.W."/>
            <person name="Binder M."/>
            <person name="Choi C."/>
            <person name="Clum A."/>
            <person name="Copeland A."/>
            <person name="Grisel N."/>
            <person name="Haridas S."/>
            <person name="Kipfer T."/>
            <person name="LaButti K."/>
            <person name="Lindquist E."/>
            <person name="Lipzen A."/>
            <person name="Maire R."/>
            <person name="Meier B."/>
            <person name="Mihaltcheva S."/>
            <person name="Molinier V."/>
            <person name="Murat C."/>
            <person name="Poggeler S."/>
            <person name="Quandt C.A."/>
            <person name="Sperisen C."/>
            <person name="Tritt A."/>
            <person name="Tisserant E."/>
            <person name="Crous P.W."/>
            <person name="Henrissat B."/>
            <person name="Nehls U."/>
            <person name="Egli S."/>
            <person name="Spatafora J.W."/>
            <person name="Grigoriev I.V."/>
            <person name="Martin F.M."/>
        </authorList>
    </citation>
    <scope>NUCLEOTIDE SEQUENCE [LARGE SCALE GENOMIC DNA]</scope>
    <source>
        <strain evidence="12 13">CBS 207.34</strain>
    </source>
</reference>
<keyword evidence="3 10" id="KW-0812">Transmembrane</keyword>
<dbReference type="InterPro" id="IPR000727">
    <property type="entry name" value="T_SNARE_dom"/>
</dbReference>
<dbReference type="Gene3D" id="1.20.5.110">
    <property type="match status" value="1"/>
</dbReference>
<comment type="subcellular location">
    <subcellularLocation>
        <location evidence="8">Endomembrane system</location>
        <topology evidence="8">Single-pass type IV membrane protein</topology>
    </subcellularLocation>
    <subcellularLocation>
        <location evidence="1">Golgi apparatus membrane</location>
    </subcellularLocation>
</comment>
<dbReference type="GO" id="GO:0015031">
    <property type="term" value="P:protein transport"/>
    <property type="evidence" value="ECO:0007669"/>
    <property type="project" value="UniProtKB-KW"/>
</dbReference>
<dbReference type="OrthoDB" id="261831at2759"/>
<keyword evidence="4" id="KW-0653">Protein transport</keyword>
<sequence>GSSSSGGGFAAYPGSSSSSGGGGSEGTFRAATPNARGQYSDAVLSELESQNEEQLEGMSAKVRMLKHITVAIGDEIRDSTALAEKMNDSFDGTRVRLRGTMNRMLRMADRTGVGWKVWVGFFAAVIVLFWYVWLF</sequence>
<feature type="non-terminal residue" evidence="12">
    <location>
        <position position="135"/>
    </location>
</feature>
<name>A0A8E2JUM7_9PEZI</name>
<evidence type="ECO:0000256" key="1">
    <source>
        <dbReference type="ARBA" id="ARBA00004394"/>
    </source>
</evidence>
<dbReference type="Proteomes" id="UP000250140">
    <property type="component" value="Unassembled WGS sequence"/>
</dbReference>
<dbReference type="PANTHER" id="PTHR12791">
    <property type="entry name" value="GOLGI SNARE BET1-RELATED"/>
    <property type="match status" value="1"/>
</dbReference>
<dbReference type="InterPro" id="IPR039899">
    <property type="entry name" value="BET1_SNARE"/>
</dbReference>
<proteinExistence type="predicted"/>
<protein>
    <recommendedName>
        <fullName evidence="11">t-SNARE coiled-coil homology domain-containing protein</fullName>
    </recommendedName>
</protein>
<feature type="domain" description="T-SNARE coiled-coil homology" evidence="11">
    <location>
        <begin position="45"/>
        <end position="107"/>
    </location>
</feature>
<evidence type="ECO:0000259" key="11">
    <source>
        <dbReference type="PROSITE" id="PS50192"/>
    </source>
</evidence>
<evidence type="ECO:0000256" key="8">
    <source>
        <dbReference type="ARBA" id="ARBA00046280"/>
    </source>
</evidence>
<feature type="region of interest" description="Disordered" evidence="9">
    <location>
        <begin position="1"/>
        <end position="32"/>
    </location>
</feature>
<dbReference type="PROSITE" id="PS50192">
    <property type="entry name" value="T_SNARE"/>
    <property type="match status" value="1"/>
</dbReference>
<keyword evidence="7 10" id="KW-0472">Membrane</keyword>
<evidence type="ECO:0000313" key="12">
    <source>
        <dbReference type="EMBL" id="OCL10325.1"/>
    </source>
</evidence>
<dbReference type="AlphaFoldDB" id="A0A8E2JUM7"/>
<organism evidence="12 13">
    <name type="scientific">Glonium stellatum</name>
    <dbReference type="NCBI Taxonomy" id="574774"/>
    <lineage>
        <taxon>Eukaryota</taxon>
        <taxon>Fungi</taxon>
        <taxon>Dikarya</taxon>
        <taxon>Ascomycota</taxon>
        <taxon>Pezizomycotina</taxon>
        <taxon>Dothideomycetes</taxon>
        <taxon>Pleosporomycetidae</taxon>
        <taxon>Gloniales</taxon>
        <taxon>Gloniaceae</taxon>
        <taxon>Glonium</taxon>
    </lineage>
</organism>
<keyword evidence="5 10" id="KW-1133">Transmembrane helix</keyword>
<evidence type="ECO:0000256" key="4">
    <source>
        <dbReference type="ARBA" id="ARBA00022927"/>
    </source>
</evidence>
<dbReference type="SMART" id="SM00397">
    <property type="entry name" value="t_SNARE"/>
    <property type="match status" value="1"/>
</dbReference>
<dbReference type="FunFam" id="1.20.5.110:FF:000057">
    <property type="entry name" value="SNARE complex subunit (Bet1), putative"/>
    <property type="match status" value="1"/>
</dbReference>
<evidence type="ECO:0000256" key="5">
    <source>
        <dbReference type="ARBA" id="ARBA00022989"/>
    </source>
</evidence>
<evidence type="ECO:0000256" key="6">
    <source>
        <dbReference type="ARBA" id="ARBA00023034"/>
    </source>
</evidence>
<keyword evidence="6" id="KW-0333">Golgi apparatus</keyword>
<evidence type="ECO:0000256" key="9">
    <source>
        <dbReference type="SAM" id="MobiDB-lite"/>
    </source>
</evidence>
<accession>A0A8E2JUM7</accession>
<evidence type="ECO:0000313" key="13">
    <source>
        <dbReference type="Proteomes" id="UP000250140"/>
    </source>
</evidence>